<accession>A0ABR2L5A1</accession>
<name>A0ABR2L5A1_9EUKA</name>
<protein>
    <submittedName>
        <fullName evidence="1">Uncharacterized protein</fullName>
    </submittedName>
</protein>
<sequence>MKSKNPYSNWKFILVFNDNGSINEVIPLRADEKLLFPPKRRQYRSIKNLHQTEHQETLADNLQKKNDASSNMEFYSETIFSSSNRNPKIVINVIEEPKTEDNENQQNNIKVMELSIEVI</sequence>
<proteinExistence type="predicted"/>
<dbReference type="EMBL" id="JAPFFF010000001">
    <property type="protein sequence ID" value="KAK8898392.1"/>
    <property type="molecule type" value="Genomic_DNA"/>
</dbReference>
<comment type="caution">
    <text evidence="1">The sequence shown here is derived from an EMBL/GenBank/DDBJ whole genome shotgun (WGS) entry which is preliminary data.</text>
</comment>
<organism evidence="1 2">
    <name type="scientific">Tritrichomonas musculus</name>
    <dbReference type="NCBI Taxonomy" id="1915356"/>
    <lineage>
        <taxon>Eukaryota</taxon>
        <taxon>Metamonada</taxon>
        <taxon>Parabasalia</taxon>
        <taxon>Tritrichomonadida</taxon>
        <taxon>Tritrichomonadidae</taxon>
        <taxon>Tritrichomonas</taxon>
    </lineage>
</organism>
<dbReference type="Proteomes" id="UP001470230">
    <property type="component" value="Unassembled WGS sequence"/>
</dbReference>
<evidence type="ECO:0000313" key="1">
    <source>
        <dbReference type="EMBL" id="KAK8898392.1"/>
    </source>
</evidence>
<gene>
    <name evidence="1" type="ORF">M9Y10_000677</name>
</gene>
<evidence type="ECO:0000313" key="2">
    <source>
        <dbReference type="Proteomes" id="UP001470230"/>
    </source>
</evidence>
<keyword evidence="2" id="KW-1185">Reference proteome</keyword>
<reference evidence="1 2" key="1">
    <citation type="submission" date="2024-04" db="EMBL/GenBank/DDBJ databases">
        <title>Tritrichomonas musculus Genome.</title>
        <authorList>
            <person name="Alves-Ferreira E."/>
            <person name="Grigg M."/>
            <person name="Lorenzi H."/>
            <person name="Galac M."/>
        </authorList>
    </citation>
    <scope>NUCLEOTIDE SEQUENCE [LARGE SCALE GENOMIC DNA]</scope>
    <source>
        <strain evidence="1 2">EAF2021</strain>
    </source>
</reference>